<dbReference type="RefSeq" id="WP_106394215.1">
    <property type="nucleotide sequence ID" value="NZ_PVNK01000213.1"/>
</dbReference>
<dbReference type="AlphaFoldDB" id="A0A2S9XHQ1"/>
<dbReference type="Proteomes" id="UP000237968">
    <property type="component" value="Unassembled WGS sequence"/>
</dbReference>
<dbReference type="Pfam" id="PF02470">
    <property type="entry name" value="MlaD"/>
    <property type="match status" value="1"/>
</dbReference>
<keyword evidence="3" id="KW-1185">Reference proteome</keyword>
<dbReference type="OrthoDB" id="9788420at2"/>
<feature type="domain" description="Mce/MlaD" evidence="1">
    <location>
        <begin position="34"/>
        <end position="109"/>
    </location>
</feature>
<evidence type="ECO:0000259" key="1">
    <source>
        <dbReference type="Pfam" id="PF02470"/>
    </source>
</evidence>
<protein>
    <submittedName>
        <fullName evidence="2">Mce related protein</fullName>
    </submittedName>
</protein>
<dbReference type="EMBL" id="PVNK01000213">
    <property type="protein sequence ID" value="PRP92392.1"/>
    <property type="molecule type" value="Genomic_DNA"/>
</dbReference>
<dbReference type="PANTHER" id="PTHR33371:SF4">
    <property type="entry name" value="INTERMEMBRANE PHOSPHOLIPID TRANSPORT SYSTEM BINDING PROTEIN MLAD"/>
    <property type="match status" value="1"/>
</dbReference>
<gene>
    <name evidence="2" type="ORF">ENSA5_49620</name>
</gene>
<dbReference type="InterPro" id="IPR052336">
    <property type="entry name" value="MlaD_Phospholipid_Transporter"/>
</dbReference>
<evidence type="ECO:0000313" key="3">
    <source>
        <dbReference type="Proteomes" id="UP000237968"/>
    </source>
</evidence>
<dbReference type="GO" id="GO:0005548">
    <property type="term" value="F:phospholipid transporter activity"/>
    <property type="evidence" value="ECO:0007669"/>
    <property type="project" value="TreeGrafter"/>
</dbReference>
<comment type="caution">
    <text evidence="2">The sequence shown here is derived from an EMBL/GenBank/DDBJ whole genome shotgun (WGS) entry which is preliminary data.</text>
</comment>
<evidence type="ECO:0000313" key="2">
    <source>
        <dbReference type="EMBL" id="PRP92392.1"/>
    </source>
</evidence>
<proteinExistence type="predicted"/>
<organism evidence="2 3">
    <name type="scientific">Enhygromyxa salina</name>
    <dbReference type="NCBI Taxonomy" id="215803"/>
    <lineage>
        <taxon>Bacteria</taxon>
        <taxon>Pseudomonadati</taxon>
        <taxon>Myxococcota</taxon>
        <taxon>Polyangia</taxon>
        <taxon>Nannocystales</taxon>
        <taxon>Nannocystaceae</taxon>
        <taxon>Enhygromyxa</taxon>
    </lineage>
</organism>
<dbReference type="PANTHER" id="PTHR33371">
    <property type="entry name" value="INTERMEMBRANE PHOSPHOLIPID TRANSPORT SYSTEM BINDING PROTEIN MLAD-RELATED"/>
    <property type="match status" value="1"/>
</dbReference>
<accession>A0A2S9XHQ1</accession>
<name>A0A2S9XHQ1_9BACT</name>
<reference evidence="2 3" key="1">
    <citation type="submission" date="2018-03" db="EMBL/GenBank/DDBJ databases">
        <title>Draft Genome Sequences of the Obligatory Marine Myxobacteria Enhygromyxa salina SWB005.</title>
        <authorList>
            <person name="Poehlein A."/>
            <person name="Moghaddam J.A."/>
            <person name="Harms H."/>
            <person name="Alanjari M."/>
            <person name="Koenig G.M."/>
            <person name="Daniel R."/>
            <person name="Schaeberle T.F."/>
        </authorList>
    </citation>
    <scope>NUCLEOTIDE SEQUENCE [LARGE SCALE GENOMIC DNA]</scope>
    <source>
        <strain evidence="2 3">SWB005</strain>
    </source>
</reference>
<sequence length="356" mass="37943">MNRKHIFLGAFVIITVGLLLWLAQNIGALGGKDGKHYTVTLDEAAGLVEDNAVKVAGVKVGIVEHIEASGDDAVLTLLLEPEVELHSDAVAGVRAKSLLGEKYLELGPGDPEGPLLEDGAEIVNVRSTFEVDEVLNALEPFLGGSDGIGAALTPLIGRIDGLVAKAAGEDGGPPVVTREEVSESVEDVRKTITAMREITEQNKDGIHELIDNTNAVLGDPRVDRIIGNLDRITATTANRLPGLLQRADRTLARADSALAKVEEVTAEFTPERMDKLGQVIDDVAVTTNNLKQVSEDIKGIGKDVGPMIANLSLLAERAAALDELTVRKFLQEEGVLVRVGGGKRKNAKDRIEELED</sequence>
<dbReference type="GO" id="GO:0005543">
    <property type="term" value="F:phospholipid binding"/>
    <property type="evidence" value="ECO:0007669"/>
    <property type="project" value="TreeGrafter"/>
</dbReference>
<dbReference type="InterPro" id="IPR003399">
    <property type="entry name" value="Mce/MlaD"/>
</dbReference>